<dbReference type="EMBL" id="WEGI01000006">
    <property type="protein sequence ID" value="MQY27429.1"/>
    <property type="molecule type" value="Genomic_DNA"/>
</dbReference>
<feature type="domain" description="HTH lysR-type" evidence="6">
    <location>
        <begin position="1"/>
        <end position="58"/>
    </location>
</feature>
<dbReference type="RefSeq" id="WP_153342529.1">
    <property type="nucleotide sequence ID" value="NZ_WEGI01000006.1"/>
</dbReference>
<evidence type="ECO:0000313" key="8">
    <source>
        <dbReference type="Proteomes" id="UP000431401"/>
    </source>
</evidence>
<dbReference type="PANTHER" id="PTHR30346:SF0">
    <property type="entry name" value="HCA OPERON TRANSCRIPTIONAL ACTIVATOR HCAR"/>
    <property type="match status" value="1"/>
</dbReference>
<dbReference type="GO" id="GO:0032993">
    <property type="term" value="C:protein-DNA complex"/>
    <property type="evidence" value="ECO:0007669"/>
    <property type="project" value="TreeGrafter"/>
</dbReference>
<accession>A0A7K0DNX3</accession>
<evidence type="ECO:0000256" key="5">
    <source>
        <dbReference type="ARBA" id="ARBA00023163"/>
    </source>
</evidence>
<dbReference type="AlphaFoldDB" id="A0A7K0DNX3"/>
<dbReference type="Pfam" id="PF00126">
    <property type="entry name" value="HTH_1"/>
    <property type="match status" value="1"/>
</dbReference>
<dbReference type="InterPro" id="IPR036390">
    <property type="entry name" value="WH_DNA-bd_sf"/>
</dbReference>
<comment type="similarity">
    <text evidence="1">Belongs to the LysR transcriptional regulatory family.</text>
</comment>
<organism evidence="7 8">
    <name type="scientific">Nocardia aurantia</name>
    <dbReference type="NCBI Taxonomy" id="2585199"/>
    <lineage>
        <taxon>Bacteria</taxon>
        <taxon>Bacillati</taxon>
        <taxon>Actinomycetota</taxon>
        <taxon>Actinomycetes</taxon>
        <taxon>Mycobacteriales</taxon>
        <taxon>Nocardiaceae</taxon>
        <taxon>Nocardia</taxon>
    </lineage>
</organism>
<gene>
    <name evidence="7" type="primary">hcaR_1</name>
    <name evidence="7" type="ORF">NRB56_30120</name>
</gene>
<evidence type="ECO:0000256" key="3">
    <source>
        <dbReference type="ARBA" id="ARBA00023125"/>
    </source>
</evidence>
<protein>
    <submittedName>
        <fullName evidence="7">Hca operon transcriptional activator HcaR</fullName>
    </submittedName>
</protein>
<dbReference type="Proteomes" id="UP000431401">
    <property type="component" value="Unassembled WGS sequence"/>
</dbReference>
<dbReference type="CDD" id="cd08414">
    <property type="entry name" value="PBP2_LTTR_aromatics_like"/>
    <property type="match status" value="1"/>
</dbReference>
<dbReference type="PROSITE" id="PS50931">
    <property type="entry name" value="HTH_LYSR"/>
    <property type="match status" value="1"/>
</dbReference>
<sequence length="315" mass="34287">MELRLLVSFLAVAEELHFGRAAARLHLAQPSLSQQLQRLERSLGVRLVDRTSHQVGLTPAGEVLREHARTIITQTEEARTAVREVALGRAGVLRIGYNFPAGQRILPAALARMNTILPNVNVNLVDKRTGPQLTALADGELDIALVYGRPASATFQFRPLLQVPLVAVVGRGHSWARRSRTSFSELATQSCILFERQQSPAMYDALFIAAERSGIKLSVDHLLDDPNAMGIMVSVKPVVGFTSSLHAGFASANPGYVQTVTVALHDPVPIVELCAVWRADDNRPLVRSFLGCIESAKPLDSLPRPDTMPTQVSAQ</sequence>
<dbReference type="SUPFAM" id="SSF53850">
    <property type="entry name" value="Periplasmic binding protein-like II"/>
    <property type="match status" value="1"/>
</dbReference>
<dbReference type="FunFam" id="1.10.10.10:FF:000001">
    <property type="entry name" value="LysR family transcriptional regulator"/>
    <property type="match status" value="1"/>
</dbReference>
<keyword evidence="5" id="KW-0804">Transcription</keyword>
<keyword evidence="4" id="KW-0010">Activator</keyword>
<proteinExistence type="inferred from homology"/>
<dbReference type="GO" id="GO:0003677">
    <property type="term" value="F:DNA binding"/>
    <property type="evidence" value="ECO:0007669"/>
    <property type="project" value="UniProtKB-KW"/>
</dbReference>
<reference evidence="7 8" key="1">
    <citation type="submission" date="2019-10" db="EMBL/GenBank/DDBJ databases">
        <title>Nocardia macrotermitis sp. nov. and Nocardia aurantia sp. nov., isolated from the gut of fungus growing-termite Macrotermes natalensis.</title>
        <authorList>
            <person name="Benndorf R."/>
            <person name="Schwitalla J."/>
            <person name="Martin K."/>
            <person name="De Beer W."/>
            <person name="Kaster A.-K."/>
            <person name="Vollmers J."/>
            <person name="Poulsen M."/>
            <person name="Beemelmanns C."/>
        </authorList>
    </citation>
    <scope>NUCLEOTIDE SEQUENCE [LARGE SCALE GENOMIC DNA]</scope>
    <source>
        <strain evidence="7 8">RB56</strain>
    </source>
</reference>
<keyword evidence="8" id="KW-1185">Reference proteome</keyword>
<dbReference type="Pfam" id="PF03466">
    <property type="entry name" value="LysR_substrate"/>
    <property type="match status" value="1"/>
</dbReference>
<evidence type="ECO:0000256" key="4">
    <source>
        <dbReference type="ARBA" id="ARBA00023159"/>
    </source>
</evidence>
<evidence type="ECO:0000256" key="2">
    <source>
        <dbReference type="ARBA" id="ARBA00023015"/>
    </source>
</evidence>
<comment type="caution">
    <text evidence="7">The sequence shown here is derived from an EMBL/GenBank/DDBJ whole genome shotgun (WGS) entry which is preliminary data.</text>
</comment>
<evidence type="ECO:0000259" key="6">
    <source>
        <dbReference type="PROSITE" id="PS50931"/>
    </source>
</evidence>
<dbReference type="InterPro" id="IPR036388">
    <property type="entry name" value="WH-like_DNA-bd_sf"/>
</dbReference>
<dbReference type="GO" id="GO:0003700">
    <property type="term" value="F:DNA-binding transcription factor activity"/>
    <property type="evidence" value="ECO:0007669"/>
    <property type="project" value="InterPro"/>
</dbReference>
<dbReference type="SUPFAM" id="SSF46785">
    <property type="entry name" value="Winged helix' DNA-binding domain"/>
    <property type="match status" value="1"/>
</dbReference>
<dbReference type="InterPro" id="IPR000847">
    <property type="entry name" value="LysR_HTH_N"/>
</dbReference>
<evidence type="ECO:0000313" key="7">
    <source>
        <dbReference type="EMBL" id="MQY27429.1"/>
    </source>
</evidence>
<keyword evidence="2" id="KW-0805">Transcription regulation</keyword>
<evidence type="ECO:0000256" key="1">
    <source>
        <dbReference type="ARBA" id="ARBA00009437"/>
    </source>
</evidence>
<keyword evidence="3" id="KW-0238">DNA-binding</keyword>
<dbReference type="Gene3D" id="1.10.10.10">
    <property type="entry name" value="Winged helix-like DNA-binding domain superfamily/Winged helix DNA-binding domain"/>
    <property type="match status" value="1"/>
</dbReference>
<dbReference type="InterPro" id="IPR005119">
    <property type="entry name" value="LysR_subst-bd"/>
</dbReference>
<name>A0A7K0DNX3_9NOCA</name>
<dbReference type="PRINTS" id="PR00039">
    <property type="entry name" value="HTHLYSR"/>
</dbReference>
<dbReference type="OrthoDB" id="3176554at2"/>
<dbReference type="PANTHER" id="PTHR30346">
    <property type="entry name" value="TRANSCRIPTIONAL DUAL REGULATOR HCAR-RELATED"/>
    <property type="match status" value="1"/>
</dbReference>
<dbReference type="Gene3D" id="3.40.190.10">
    <property type="entry name" value="Periplasmic binding protein-like II"/>
    <property type="match status" value="2"/>
</dbReference>